<organism evidence="1 2">
    <name type="scientific">Stachybotrys elegans</name>
    <dbReference type="NCBI Taxonomy" id="80388"/>
    <lineage>
        <taxon>Eukaryota</taxon>
        <taxon>Fungi</taxon>
        <taxon>Dikarya</taxon>
        <taxon>Ascomycota</taxon>
        <taxon>Pezizomycotina</taxon>
        <taxon>Sordariomycetes</taxon>
        <taxon>Hypocreomycetidae</taxon>
        <taxon>Hypocreales</taxon>
        <taxon>Stachybotryaceae</taxon>
        <taxon>Stachybotrys</taxon>
    </lineage>
</organism>
<keyword evidence="2" id="KW-1185">Reference proteome</keyword>
<dbReference type="AlphaFoldDB" id="A0A8K0T3A2"/>
<reference evidence="1" key="1">
    <citation type="journal article" date="2021" name="Nat. Commun.">
        <title>Genetic determinants of endophytism in the Arabidopsis root mycobiome.</title>
        <authorList>
            <person name="Mesny F."/>
            <person name="Miyauchi S."/>
            <person name="Thiergart T."/>
            <person name="Pickel B."/>
            <person name="Atanasova L."/>
            <person name="Karlsson M."/>
            <person name="Huettel B."/>
            <person name="Barry K.W."/>
            <person name="Haridas S."/>
            <person name="Chen C."/>
            <person name="Bauer D."/>
            <person name="Andreopoulos W."/>
            <person name="Pangilinan J."/>
            <person name="LaButti K."/>
            <person name="Riley R."/>
            <person name="Lipzen A."/>
            <person name="Clum A."/>
            <person name="Drula E."/>
            <person name="Henrissat B."/>
            <person name="Kohler A."/>
            <person name="Grigoriev I.V."/>
            <person name="Martin F.M."/>
            <person name="Hacquard S."/>
        </authorList>
    </citation>
    <scope>NUCLEOTIDE SEQUENCE</scope>
    <source>
        <strain evidence="1">MPI-CAGE-CH-0235</strain>
    </source>
</reference>
<protein>
    <submittedName>
        <fullName evidence="1">Uncharacterized protein</fullName>
    </submittedName>
</protein>
<evidence type="ECO:0000313" key="2">
    <source>
        <dbReference type="Proteomes" id="UP000813444"/>
    </source>
</evidence>
<comment type="caution">
    <text evidence="1">The sequence shown here is derived from an EMBL/GenBank/DDBJ whole genome shotgun (WGS) entry which is preliminary data.</text>
</comment>
<proteinExistence type="predicted"/>
<dbReference type="Proteomes" id="UP000813444">
    <property type="component" value="Unassembled WGS sequence"/>
</dbReference>
<evidence type="ECO:0000313" key="1">
    <source>
        <dbReference type="EMBL" id="KAH7329378.1"/>
    </source>
</evidence>
<accession>A0A8K0T3A2</accession>
<sequence length="75" mass="8232">MVIFDQLPLIAVVLFNPPSPPSFAFTSPWLDITHPCYTDSDYPRTYHGGEATGVGVGSACKVMPWNYARQLSGRS</sequence>
<gene>
    <name evidence="1" type="ORF">B0I35DRAFT_420077</name>
</gene>
<name>A0A8K0T3A2_9HYPO</name>
<dbReference type="EMBL" id="JAGPNK010000001">
    <property type="protein sequence ID" value="KAH7329378.1"/>
    <property type="molecule type" value="Genomic_DNA"/>
</dbReference>